<evidence type="ECO:0000313" key="1">
    <source>
        <dbReference type="EMBL" id="DAF63361.1"/>
    </source>
</evidence>
<accession>A0A8S5TJL6</accession>
<protein>
    <submittedName>
        <fullName evidence="1">Uncharacterized protein</fullName>
    </submittedName>
</protein>
<name>A0A8S5TJL6_9CAUD</name>
<organism evidence="1">
    <name type="scientific">Siphoviridae sp. ctvI513</name>
    <dbReference type="NCBI Taxonomy" id="2827965"/>
    <lineage>
        <taxon>Viruses</taxon>
        <taxon>Duplodnaviria</taxon>
        <taxon>Heunggongvirae</taxon>
        <taxon>Uroviricota</taxon>
        <taxon>Caudoviricetes</taxon>
    </lineage>
</organism>
<proteinExistence type="predicted"/>
<dbReference type="EMBL" id="BK032839">
    <property type="protein sequence ID" value="DAF63361.1"/>
    <property type="molecule type" value="Genomic_DNA"/>
</dbReference>
<reference evidence="1" key="1">
    <citation type="journal article" date="2021" name="Proc. Natl. Acad. Sci. U.S.A.">
        <title>A Catalog of Tens of Thousands of Viruses from Human Metagenomes Reveals Hidden Associations with Chronic Diseases.</title>
        <authorList>
            <person name="Tisza M.J."/>
            <person name="Buck C.B."/>
        </authorList>
    </citation>
    <scope>NUCLEOTIDE SEQUENCE</scope>
    <source>
        <strain evidence="1">CtvI513</strain>
    </source>
</reference>
<sequence length="49" mass="5410">MLFCGVGGIICIDTEKHGVNACMWLHCRRAKIKALHLSGCKAKEKPGHF</sequence>